<dbReference type="InterPro" id="IPR008949">
    <property type="entry name" value="Isoprenoid_synthase_dom_sf"/>
</dbReference>
<gene>
    <name evidence="1" type="ordered locus">Namu_5107</name>
</gene>
<dbReference type="eggNOG" id="COG0142">
    <property type="taxonomic scope" value="Bacteria"/>
</dbReference>
<name>C8XB85_NAKMY</name>
<dbReference type="SUPFAM" id="SSF48576">
    <property type="entry name" value="Terpenoid synthases"/>
    <property type="match status" value="1"/>
</dbReference>
<evidence type="ECO:0008006" key="3">
    <source>
        <dbReference type="Google" id="ProtNLM"/>
    </source>
</evidence>
<dbReference type="Gene3D" id="1.10.600.10">
    <property type="entry name" value="Farnesyl Diphosphate Synthase"/>
    <property type="match status" value="1"/>
</dbReference>
<keyword evidence="2" id="KW-1185">Reference proteome</keyword>
<dbReference type="AlphaFoldDB" id="C8XB85"/>
<reference evidence="1 2" key="2">
    <citation type="journal article" date="2010" name="Stand. Genomic Sci.">
        <title>Complete genome sequence of Nakamurella multipartita type strain (Y-104).</title>
        <authorList>
            <person name="Tice H."/>
            <person name="Mayilraj S."/>
            <person name="Sims D."/>
            <person name="Lapidus A."/>
            <person name="Nolan M."/>
            <person name="Lucas S."/>
            <person name="Glavina Del Rio T."/>
            <person name="Copeland A."/>
            <person name="Cheng J.F."/>
            <person name="Meincke L."/>
            <person name="Bruce D."/>
            <person name="Goodwin L."/>
            <person name="Pitluck S."/>
            <person name="Ivanova N."/>
            <person name="Mavromatis K."/>
            <person name="Ovchinnikova G."/>
            <person name="Pati A."/>
            <person name="Chen A."/>
            <person name="Palaniappan K."/>
            <person name="Land M."/>
            <person name="Hauser L."/>
            <person name="Chang Y.J."/>
            <person name="Jeffries C.D."/>
            <person name="Detter J.C."/>
            <person name="Brettin T."/>
            <person name="Rohde M."/>
            <person name="Goker M."/>
            <person name="Bristow J."/>
            <person name="Eisen J.A."/>
            <person name="Markowitz V."/>
            <person name="Hugenholtz P."/>
            <person name="Kyrpides N.C."/>
            <person name="Klenk H.P."/>
            <person name="Chen F."/>
        </authorList>
    </citation>
    <scope>NUCLEOTIDE SEQUENCE [LARGE SCALE GENOMIC DNA]</scope>
    <source>
        <strain evidence="2">ATCC 700099 / DSM 44233 / CIP 104796 / JCM 9543 / NBRC 105858 / Y-104</strain>
    </source>
</reference>
<accession>C8XB85</accession>
<dbReference type="HOGENOM" id="CLU_833744_0_0_11"/>
<evidence type="ECO:0000313" key="1">
    <source>
        <dbReference type="EMBL" id="ACV81377.1"/>
    </source>
</evidence>
<protein>
    <recommendedName>
        <fullName evidence="3">Polyprenyl synthetase</fullName>
    </recommendedName>
</protein>
<dbReference type="KEGG" id="nml:Namu_5107"/>
<dbReference type="STRING" id="479431.Namu_5107"/>
<dbReference type="InParanoid" id="C8XB85"/>
<evidence type="ECO:0000313" key="2">
    <source>
        <dbReference type="Proteomes" id="UP000002218"/>
    </source>
</evidence>
<dbReference type="RefSeq" id="WP_015750185.1">
    <property type="nucleotide sequence ID" value="NC_013235.1"/>
</dbReference>
<reference evidence="2" key="1">
    <citation type="submission" date="2009-09" db="EMBL/GenBank/DDBJ databases">
        <title>The complete genome of Nakamurella multipartita DSM 44233.</title>
        <authorList>
            <consortium name="US DOE Joint Genome Institute (JGI-PGF)"/>
            <person name="Lucas S."/>
            <person name="Copeland A."/>
            <person name="Lapidus A."/>
            <person name="Glavina del Rio T."/>
            <person name="Dalin E."/>
            <person name="Tice H."/>
            <person name="Bruce D."/>
            <person name="Goodwin L."/>
            <person name="Pitluck S."/>
            <person name="Kyrpides N."/>
            <person name="Mavromatis K."/>
            <person name="Ivanova N."/>
            <person name="Ovchinnikova G."/>
            <person name="Sims D."/>
            <person name="Meincke L."/>
            <person name="Brettin T."/>
            <person name="Detter J.C."/>
            <person name="Han C."/>
            <person name="Larimer F."/>
            <person name="Land M."/>
            <person name="Hauser L."/>
            <person name="Markowitz V."/>
            <person name="Cheng J.-F."/>
            <person name="Hugenholtz P."/>
            <person name="Woyke T."/>
            <person name="Wu D."/>
            <person name="Klenk H.-P."/>
            <person name="Eisen J.A."/>
        </authorList>
    </citation>
    <scope>NUCLEOTIDE SEQUENCE [LARGE SCALE GENOMIC DNA]</scope>
    <source>
        <strain evidence="2">ATCC 700099 / DSM 44233 / CIP 104796 / JCM 9543 / NBRC 105858 / Y-104</strain>
    </source>
</reference>
<organism evidence="1 2">
    <name type="scientific">Nakamurella multipartita (strain ATCC 700099 / DSM 44233 / CIP 104796 / JCM 9543 / NBRC 105858 / Y-104)</name>
    <name type="common">Microsphaera multipartita</name>
    <dbReference type="NCBI Taxonomy" id="479431"/>
    <lineage>
        <taxon>Bacteria</taxon>
        <taxon>Bacillati</taxon>
        <taxon>Actinomycetota</taxon>
        <taxon>Actinomycetes</taxon>
        <taxon>Nakamurellales</taxon>
        <taxon>Nakamurellaceae</taxon>
        <taxon>Nakamurella</taxon>
    </lineage>
</organism>
<dbReference type="Proteomes" id="UP000002218">
    <property type="component" value="Chromosome"/>
</dbReference>
<dbReference type="OrthoDB" id="4601928at2"/>
<sequence>MKHQAGSPGDWRCAAIESVRAALVPWRGQLRPLAAQAVDHLDAVLGAGDGSQIAALAVPVAVHAGLRGSHPPPWLLAAAGATYLAWSVLDNDMDGDPPRFWSESSAAERSIGAHVLIATAAAQAPIGAVPSLVPTLAQIYLDMVATVTEGQLRAEDRLDEQTAPEDVTAGIEARSGAMLAGFADLTAVAAGTGADIRRAVRRFGRELAMARQLVNDITELESGRTSDLRNETATMTAAFALQRAAAADRAALVDRLRAAAFDESLRRQMIDGELQPALVDTRMLARLHLVGAARAAESFVGSEKGRAVSDALIDYTLGPLVDGAITRAQAGNA</sequence>
<dbReference type="EMBL" id="CP001737">
    <property type="protein sequence ID" value="ACV81377.1"/>
    <property type="molecule type" value="Genomic_DNA"/>
</dbReference>
<proteinExistence type="predicted"/>